<evidence type="ECO:0000259" key="8">
    <source>
        <dbReference type="Pfam" id="PF01694"/>
    </source>
</evidence>
<dbReference type="EMBL" id="SMFQ01000004">
    <property type="protein sequence ID" value="TCJ84609.1"/>
    <property type="molecule type" value="Genomic_DNA"/>
</dbReference>
<keyword evidence="5 7" id="KW-1133">Transmembrane helix</keyword>
<feature type="transmembrane region" description="Helical" evidence="7">
    <location>
        <begin position="7"/>
        <end position="26"/>
    </location>
</feature>
<dbReference type="PANTHER" id="PTHR43731:SF14">
    <property type="entry name" value="PRESENILIN-ASSOCIATED RHOMBOID-LIKE PROTEIN, MITOCHONDRIAL"/>
    <property type="match status" value="1"/>
</dbReference>
<keyword evidence="4" id="KW-0378">Hydrolase</keyword>
<dbReference type="OrthoDB" id="9814037at2"/>
<evidence type="ECO:0000256" key="6">
    <source>
        <dbReference type="ARBA" id="ARBA00023136"/>
    </source>
</evidence>
<evidence type="ECO:0000313" key="9">
    <source>
        <dbReference type="EMBL" id="TCJ84609.1"/>
    </source>
</evidence>
<dbReference type="Pfam" id="PF01694">
    <property type="entry name" value="Rhomboid"/>
    <property type="match status" value="1"/>
</dbReference>
<reference evidence="9 10" key="1">
    <citation type="submission" date="2019-03" db="EMBL/GenBank/DDBJ databases">
        <title>Genomic Encyclopedia of Type Strains, Phase IV (KMG-IV): sequencing the most valuable type-strain genomes for metagenomic binning, comparative biology and taxonomic classification.</title>
        <authorList>
            <person name="Goeker M."/>
        </authorList>
    </citation>
    <scope>NUCLEOTIDE SEQUENCE [LARGE SCALE GENOMIC DNA]</scope>
    <source>
        <strain evidence="9 10">DSM 24830</strain>
    </source>
</reference>
<feature type="transmembrane region" description="Helical" evidence="7">
    <location>
        <begin position="153"/>
        <end position="174"/>
    </location>
</feature>
<organism evidence="9 10">
    <name type="scientific">Cocleimonas flava</name>
    <dbReference type="NCBI Taxonomy" id="634765"/>
    <lineage>
        <taxon>Bacteria</taxon>
        <taxon>Pseudomonadati</taxon>
        <taxon>Pseudomonadota</taxon>
        <taxon>Gammaproteobacteria</taxon>
        <taxon>Thiotrichales</taxon>
        <taxon>Thiotrichaceae</taxon>
        <taxon>Cocleimonas</taxon>
    </lineage>
</organism>
<gene>
    <name evidence="9" type="ORF">EV695_2568</name>
</gene>
<evidence type="ECO:0000313" key="10">
    <source>
        <dbReference type="Proteomes" id="UP000294887"/>
    </source>
</evidence>
<comment type="caution">
    <text evidence="9">The sequence shown here is derived from an EMBL/GenBank/DDBJ whole genome shotgun (WGS) entry which is preliminary data.</text>
</comment>
<dbReference type="SUPFAM" id="SSF144091">
    <property type="entry name" value="Rhomboid-like"/>
    <property type="match status" value="1"/>
</dbReference>
<dbReference type="Gene3D" id="1.20.1540.10">
    <property type="entry name" value="Rhomboid-like"/>
    <property type="match status" value="1"/>
</dbReference>
<feature type="transmembrane region" description="Helical" evidence="7">
    <location>
        <begin position="88"/>
        <end position="106"/>
    </location>
</feature>
<keyword evidence="3 7" id="KW-0812">Transmembrane</keyword>
<accession>A0A4R1EXL8</accession>
<dbReference type="AlphaFoldDB" id="A0A4R1EXL8"/>
<feature type="domain" description="Peptidase S54 rhomboid" evidence="8">
    <location>
        <begin position="48"/>
        <end position="236"/>
    </location>
</feature>
<dbReference type="InterPro" id="IPR022764">
    <property type="entry name" value="Peptidase_S54_rhomboid_dom"/>
</dbReference>
<comment type="subcellular location">
    <subcellularLocation>
        <location evidence="1">Membrane</location>
        <topology evidence="1">Multi-pass membrane protein</topology>
    </subcellularLocation>
</comment>
<keyword evidence="6 7" id="KW-0472">Membrane</keyword>
<dbReference type="InterPro" id="IPR035952">
    <property type="entry name" value="Rhomboid-like_sf"/>
</dbReference>
<evidence type="ECO:0000256" key="4">
    <source>
        <dbReference type="ARBA" id="ARBA00022801"/>
    </source>
</evidence>
<sequence>MQSPLQLLSSVVNILIAINIVMFIGTSGNQSGLNDLLALHFSQNENYHVWQYVTHMFMHGSLPHLLFNMFALWMFGTQLEKVLGKSRFILFYFACGIGAALIYNAVNQFQFNEVYDILVNAGISTAEISSMITQQVYPPKILSADQASTMLNIYHAPMVGASGAIYGVLVAYALTFPNAKLMLIFIPYPIAAKYFVPVLIAIDLFSGVTGFSLFGGGVAHFAHVGGAIIGFILMLVWRNIIKRSQSYTGF</sequence>
<feature type="transmembrane region" description="Helical" evidence="7">
    <location>
        <begin position="220"/>
        <end position="237"/>
    </location>
</feature>
<proteinExistence type="inferred from homology"/>
<dbReference type="InterPro" id="IPR050925">
    <property type="entry name" value="Rhomboid_protease_S54"/>
</dbReference>
<dbReference type="GO" id="GO:0016020">
    <property type="term" value="C:membrane"/>
    <property type="evidence" value="ECO:0007669"/>
    <property type="project" value="UniProtKB-SubCell"/>
</dbReference>
<comment type="similarity">
    <text evidence="2">Belongs to the peptidase S54 family.</text>
</comment>
<evidence type="ECO:0000256" key="2">
    <source>
        <dbReference type="ARBA" id="ARBA00009045"/>
    </source>
</evidence>
<dbReference type="Proteomes" id="UP000294887">
    <property type="component" value="Unassembled WGS sequence"/>
</dbReference>
<dbReference type="RefSeq" id="WP_131906358.1">
    <property type="nucleotide sequence ID" value="NZ_BAAAFU010000006.1"/>
</dbReference>
<evidence type="ECO:0000256" key="3">
    <source>
        <dbReference type="ARBA" id="ARBA00022692"/>
    </source>
</evidence>
<protein>
    <submittedName>
        <fullName evidence="9">Rhomboid family protein</fullName>
    </submittedName>
</protein>
<name>A0A4R1EXL8_9GAMM</name>
<dbReference type="PANTHER" id="PTHR43731">
    <property type="entry name" value="RHOMBOID PROTEASE"/>
    <property type="match status" value="1"/>
</dbReference>
<feature type="transmembrane region" description="Helical" evidence="7">
    <location>
        <begin position="56"/>
        <end position="76"/>
    </location>
</feature>
<evidence type="ECO:0000256" key="7">
    <source>
        <dbReference type="SAM" id="Phobius"/>
    </source>
</evidence>
<evidence type="ECO:0000256" key="5">
    <source>
        <dbReference type="ARBA" id="ARBA00022989"/>
    </source>
</evidence>
<evidence type="ECO:0000256" key="1">
    <source>
        <dbReference type="ARBA" id="ARBA00004141"/>
    </source>
</evidence>
<dbReference type="GO" id="GO:0004252">
    <property type="term" value="F:serine-type endopeptidase activity"/>
    <property type="evidence" value="ECO:0007669"/>
    <property type="project" value="InterPro"/>
</dbReference>
<keyword evidence="10" id="KW-1185">Reference proteome</keyword>